<evidence type="ECO:0000313" key="12">
    <source>
        <dbReference type="EMBL" id="MBL6811318.1"/>
    </source>
</evidence>
<dbReference type="NCBIfam" id="NF001263">
    <property type="entry name" value="PRK00226.1-4"/>
    <property type="match status" value="1"/>
</dbReference>
<evidence type="ECO:0000256" key="7">
    <source>
        <dbReference type="ARBA" id="ARBA00030776"/>
    </source>
</evidence>
<keyword evidence="3 8" id="KW-0805">Transcription regulation</keyword>
<dbReference type="SUPFAM" id="SSF54534">
    <property type="entry name" value="FKBP-like"/>
    <property type="match status" value="1"/>
</dbReference>
<evidence type="ECO:0000259" key="11">
    <source>
        <dbReference type="Pfam" id="PF03449"/>
    </source>
</evidence>
<dbReference type="GO" id="GO:0032784">
    <property type="term" value="P:regulation of DNA-templated transcription elongation"/>
    <property type="evidence" value="ECO:0007669"/>
    <property type="project" value="UniProtKB-UniRule"/>
</dbReference>
<comment type="function">
    <text evidence="6 8 9">Necessary for efficient RNA polymerase transcription elongation past template-encoded arresting sites. The arresting sites in DNA have the property of trapping a certain fraction of elongating RNA polymerases that pass through, resulting in locked ternary complexes. Cleavage of the nascent transcript by cleavage factors such as GreA or GreB allows the resumption of elongation from the new 3'terminus. GreA releases sequences of 2 to 3 nucleotides.</text>
</comment>
<dbReference type="PROSITE" id="PS00830">
    <property type="entry name" value="GREAB_2"/>
    <property type="match status" value="1"/>
</dbReference>
<dbReference type="HAMAP" id="MF_00105">
    <property type="entry name" value="GreA_GreB"/>
    <property type="match status" value="1"/>
</dbReference>
<dbReference type="FunFam" id="3.10.50.30:FF:000001">
    <property type="entry name" value="Transcription elongation factor GreA"/>
    <property type="match status" value="1"/>
</dbReference>
<dbReference type="Gene3D" id="1.10.287.180">
    <property type="entry name" value="Transcription elongation factor, GreA/GreB, N-terminal domain"/>
    <property type="match status" value="1"/>
</dbReference>
<evidence type="ECO:0000256" key="1">
    <source>
        <dbReference type="ARBA" id="ARBA00008213"/>
    </source>
</evidence>
<dbReference type="InterPro" id="IPR028624">
    <property type="entry name" value="Tscrpt_elong_fac_GreA/B"/>
</dbReference>
<dbReference type="GO" id="GO:0006354">
    <property type="term" value="P:DNA-templated transcription elongation"/>
    <property type="evidence" value="ECO:0007669"/>
    <property type="project" value="TreeGrafter"/>
</dbReference>
<evidence type="ECO:0000256" key="4">
    <source>
        <dbReference type="ARBA" id="ARBA00023125"/>
    </source>
</evidence>
<dbReference type="Pfam" id="PF01272">
    <property type="entry name" value="GreA_GreB"/>
    <property type="match status" value="1"/>
</dbReference>
<dbReference type="GO" id="GO:0003746">
    <property type="term" value="F:translation elongation factor activity"/>
    <property type="evidence" value="ECO:0007669"/>
    <property type="project" value="UniProtKB-KW"/>
</dbReference>
<keyword evidence="4 8" id="KW-0238">DNA-binding</keyword>
<feature type="domain" description="Transcription elongation factor GreA/GreB C-terminal" evidence="10">
    <location>
        <begin position="83"/>
        <end position="157"/>
    </location>
</feature>
<proteinExistence type="inferred from homology"/>
<dbReference type="GO" id="GO:0070063">
    <property type="term" value="F:RNA polymerase binding"/>
    <property type="evidence" value="ECO:0007669"/>
    <property type="project" value="InterPro"/>
</dbReference>
<dbReference type="Pfam" id="PF03449">
    <property type="entry name" value="GreA_GreB_N"/>
    <property type="match status" value="1"/>
</dbReference>
<dbReference type="Proteomes" id="UP000744438">
    <property type="component" value="Unassembled WGS sequence"/>
</dbReference>
<organism evidence="12 13">
    <name type="scientific">SAR86 cluster bacterium</name>
    <dbReference type="NCBI Taxonomy" id="2030880"/>
    <lineage>
        <taxon>Bacteria</taxon>
        <taxon>Pseudomonadati</taxon>
        <taxon>Pseudomonadota</taxon>
        <taxon>Gammaproteobacteria</taxon>
        <taxon>SAR86 cluster</taxon>
    </lineage>
</organism>
<dbReference type="SUPFAM" id="SSF46557">
    <property type="entry name" value="GreA transcript cleavage protein, N-terminal domain"/>
    <property type="match status" value="1"/>
</dbReference>
<dbReference type="PANTHER" id="PTHR30437:SF4">
    <property type="entry name" value="TRANSCRIPTION ELONGATION FACTOR GREA"/>
    <property type="match status" value="1"/>
</dbReference>
<evidence type="ECO:0000256" key="5">
    <source>
        <dbReference type="ARBA" id="ARBA00023163"/>
    </source>
</evidence>
<evidence type="ECO:0000256" key="9">
    <source>
        <dbReference type="RuleBase" id="RU000556"/>
    </source>
</evidence>
<keyword evidence="12" id="KW-0648">Protein biosynthesis</keyword>
<dbReference type="InterPro" id="IPR018151">
    <property type="entry name" value="TF_GreA/GreB_CS"/>
</dbReference>
<dbReference type="GO" id="GO:0003677">
    <property type="term" value="F:DNA binding"/>
    <property type="evidence" value="ECO:0007669"/>
    <property type="project" value="UniProtKB-UniRule"/>
</dbReference>
<evidence type="ECO:0000313" key="13">
    <source>
        <dbReference type="Proteomes" id="UP000744438"/>
    </source>
</evidence>
<protein>
    <recommendedName>
        <fullName evidence="2 8">Transcription elongation factor GreA</fullName>
    </recommendedName>
    <alternativeName>
        <fullName evidence="7 8">Transcript cleavage factor GreA</fullName>
    </alternativeName>
</protein>
<dbReference type="NCBIfam" id="NF001264">
    <property type="entry name" value="PRK00226.1-5"/>
    <property type="match status" value="1"/>
</dbReference>
<dbReference type="NCBIfam" id="TIGR01462">
    <property type="entry name" value="greA"/>
    <property type="match status" value="1"/>
</dbReference>
<comment type="similarity">
    <text evidence="1 8 9">Belongs to the GreA/GreB family.</text>
</comment>
<dbReference type="PIRSF" id="PIRSF006092">
    <property type="entry name" value="GreA_GreB"/>
    <property type="match status" value="1"/>
</dbReference>
<sequence length="159" mass="17452">MTDKAPMTVEGEKALRAEHEHLTKNVRIQLSKEIAAARELGDLKENAEYHAAKEQQGLTEARIREIESKLTNSQIIDVTAIPPSGKVIFGVTLNLYDLGKDEEVIFKIVGEDEANVNEGKISFSSPLARALIGKGEGDITKFESPGGPQEYEILAIKHI</sequence>
<dbReference type="FunFam" id="1.10.287.180:FF:000001">
    <property type="entry name" value="Transcription elongation factor GreA"/>
    <property type="match status" value="1"/>
</dbReference>
<gene>
    <name evidence="8 12" type="primary">greA</name>
    <name evidence="12" type="ORF">ISQ63_00375</name>
</gene>
<reference evidence="12" key="1">
    <citation type="submission" date="2020-10" db="EMBL/GenBank/DDBJ databases">
        <title>Microbiome of the Black Sea water column analyzed by genome centric metagenomics.</title>
        <authorList>
            <person name="Cabello-Yeves P.J."/>
            <person name="Callieri C."/>
            <person name="Picazo A."/>
            <person name="Mehrshad M."/>
            <person name="Haro-Moreno J.M."/>
            <person name="Roda-Garcia J."/>
            <person name="Dzembekova N."/>
            <person name="Slabakova V."/>
            <person name="Slabakova N."/>
            <person name="Moncheva S."/>
            <person name="Rodriguez-Valera F."/>
        </authorList>
    </citation>
    <scope>NUCLEOTIDE SEQUENCE</scope>
    <source>
        <strain evidence="12">BS307-5m-G49</strain>
    </source>
</reference>
<dbReference type="InterPro" id="IPR022691">
    <property type="entry name" value="Tscrpt_elong_fac_GreA/B_N"/>
</dbReference>
<dbReference type="PANTHER" id="PTHR30437">
    <property type="entry name" value="TRANSCRIPTION ELONGATION FACTOR GREA"/>
    <property type="match status" value="1"/>
</dbReference>
<dbReference type="InterPro" id="IPR036805">
    <property type="entry name" value="Tscrpt_elong_fac_GreA/B_N_sf"/>
</dbReference>
<dbReference type="AlphaFoldDB" id="A0A937I3V0"/>
<feature type="domain" description="Transcription elongation factor GreA/GreB N-terminal" evidence="11">
    <location>
        <begin position="6"/>
        <end position="75"/>
    </location>
</feature>
<dbReference type="InterPro" id="IPR006359">
    <property type="entry name" value="Tscrpt_elong_fac_GreA"/>
</dbReference>
<evidence type="ECO:0000256" key="6">
    <source>
        <dbReference type="ARBA" id="ARBA00024916"/>
    </source>
</evidence>
<comment type="caution">
    <text evidence="12">The sequence shown here is derived from an EMBL/GenBank/DDBJ whole genome shotgun (WGS) entry which is preliminary data.</text>
</comment>
<dbReference type="NCBIfam" id="NF001261">
    <property type="entry name" value="PRK00226.1-2"/>
    <property type="match status" value="1"/>
</dbReference>
<evidence type="ECO:0000256" key="8">
    <source>
        <dbReference type="HAMAP-Rule" id="MF_00105"/>
    </source>
</evidence>
<name>A0A937I3V0_9GAMM</name>
<dbReference type="PROSITE" id="PS00829">
    <property type="entry name" value="GREAB_1"/>
    <property type="match status" value="1"/>
</dbReference>
<keyword evidence="12" id="KW-0251">Elongation factor</keyword>
<evidence type="ECO:0000256" key="2">
    <source>
        <dbReference type="ARBA" id="ARBA00013729"/>
    </source>
</evidence>
<dbReference type="InterPro" id="IPR036953">
    <property type="entry name" value="GreA/GreB_C_sf"/>
</dbReference>
<keyword evidence="5 8" id="KW-0804">Transcription</keyword>
<dbReference type="Gene3D" id="3.10.50.30">
    <property type="entry name" value="Transcription elongation factor, GreA/GreB, C-terminal domain"/>
    <property type="match status" value="1"/>
</dbReference>
<accession>A0A937I3V0</accession>
<dbReference type="InterPro" id="IPR023459">
    <property type="entry name" value="Tscrpt_elong_fac_GreA/B_fam"/>
</dbReference>
<evidence type="ECO:0000256" key="3">
    <source>
        <dbReference type="ARBA" id="ARBA00023015"/>
    </source>
</evidence>
<dbReference type="InterPro" id="IPR001437">
    <property type="entry name" value="Tscrpt_elong_fac_GreA/B_C"/>
</dbReference>
<evidence type="ECO:0000259" key="10">
    <source>
        <dbReference type="Pfam" id="PF01272"/>
    </source>
</evidence>
<dbReference type="EMBL" id="JADHQC010000001">
    <property type="protein sequence ID" value="MBL6811318.1"/>
    <property type="molecule type" value="Genomic_DNA"/>
</dbReference>